<reference evidence="13 14" key="1">
    <citation type="journal article" date="1998" name="Science">
        <title>Genome sequence of the nematode C. elegans: a platform for investigating biology.</title>
        <authorList>
            <consortium name="The C. elegans sequencing consortium"/>
            <person name="Sulson J.E."/>
            <person name="Waterston R."/>
        </authorList>
    </citation>
    <scope>NUCLEOTIDE SEQUENCE [LARGE SCALE GENOMIC DNA]</scope>
    <source>
        <strain evidence="13 14">Bristol N2</strain>
    </source>
</reference>
<dbReference type="Pfam" id="PF12906">
    <property type="entry name" value="RINGv"/>
    <property type="match status" value="1"/>
</dbReference>
<dbReference type="EMBL" id="BX284602">
    <property type="protein sequence ID" value="CAA90260.1"/>
    <property type="molecule type" value="Genomic_DNA"/>
</dbReference>
<evidence type="ECO:0000313" key="14">
    <source>
        <dbReference type="Proteomes" id="UP000001940"/>
    </source>
</evidence>
<evidence type="ECO:0000256" key="11">
    <source>
        <dbReference type="ARBA" id="ARBA00043231"/>
    </source>
</evidence>
<dbReference type="InterPro" id="IPR011016">
    <property type="entry name" value="Znf_RING-CH"/>
</dbReference>
<dbReference type="SUPFAM" id="SSF57850">
    <property type="entry name" value="RING/U-box"/>
    <property type="match status" value="1"/>
</dbReference>
<dbReference type="GO" id="GO:0008270">
    <property type="term" value="F:zinc ion binding"/>
    <property type="evidence" value="ECO:0007669"/>
    <property type="project" value="UniProtKB-KW"/>
</dbReference>
<dbReference type="InterPro" id="IPR013083">
    <property type="entry name" value="Znf_RING/FYVE/PHD"/>
</dbReference>
<evidence type="ECO:0000256" key="4">
    <source>
        <dbReference type="ARBA" id="ARBA00022771"/>
    </source>
</evidence>
<evidence type="ECO:0000256" key="6">
    <source>
        <dbReference type="ARBA" id="ARBA00022989"/>
    </source>
</evidence>
<dbReference type="KEGG" id="cel:CELE_M110.3"/>
<feature type="domain" description="RING-CH-type" evidence="12">
    <location>
        <begin position="8"/>
        <end position="73"/>
    </location>
</feature>
<dbReference type="GeneID" id="187472"/>
<dbReference type="SMART" id="SM00744">
    <property type="entry name" value="RINGv"/>
    <property type="match status" value="1"/>
</dbReference>
<sequence length="189" mass="22119">MALEIDGNEQETEKYCKFCFGTESDNALSFVHPCRCRGSIHWVHHQCLAMWFSKANAVQQVMCIQCQTRYQKQLTLKSWKSWTIPRFGIDKFGLLEITVDLWITWRTVSGFVGMMNGTKGIFREIILCTMWKCFVASGRRFCYYGNLGLRLASSIFRVSIDDYEERREIKARLPTDMHWEEISQSSVLN</sequence>
<dbReference type="OMA" id="KFCFGTE"/>
<dbReference type="PRO" id="PR:Q21530"/>
<dbReference type="Gene3D" id="3.30.40.10">
    <property type="entry name" value="Zinc/RING finger domain, C3HC4 (zinc finger)"/>
    <property type="match status" value="1"/>
</dbReference>
<dbReference type="UCSC" id="M110.3">
    <property type="organism name" value="c. elegans"/>
</dbReference>
<keyword evidence="3" id="KW-0479">Metal-binding</keyword>
<dbReference type="PANTHER" id="PTHR46283">
    <property type="entry name" value="E3 UBIQUITIN-PROTEIN LIGASE MARCH5"/>
    <property type="match status" value="1"/>
</dbReference>
<dbReference type="RefSeq" id="NP_495728.1">
    <property type="nucleotide sequence ID" value="NM_063327.4"/>
</dbReference>
<dbReference type="PROSITE" id="PS51292">
    <property type="entry name" value="ZF_RING_CH"/>
    <property type="match status" value="1"/>
</dbReference>
<evidence type="ECO:0000256" key="1">
    <source>
        <dbReference type="ARBA" id="ARBA00004141"/>
    </source>
</evidence>
<dbReference type="eggNOG" id="KOG3053">
    <property type="taxonomic scope" value="Eukaryota"/>
</dbReference>
<dbReference type="FunCoup" id="Q21530">
    <property type="interactions" value="93"/>
</dbReference>
<dbReference type="AGR" id="WB:WBGene00010913"/>
<dbReference type="STRING" id="6239.M110.3.1"/>
<proteinExistence type="predicted"/>
<evidence type="ECO:0000256" key="7">
    <source>
        <dbReference type="ARBA" id="ARBA00023136"/>
    </source>
</evidence>
<keyword evidence="6" id="KW-1133">Transmembrane helix</keyword>
<evidence type="ECO:0000256" key="8">
    <source>
        <dbReference type="ARBA" id="ARBA00040151"/>
    </source>
</evidence>
<organism evidence="13 14">
    <name type="scientific">Caenorhabditis elegans</name>
    <dbReference type="NCBI Taxonomy" id="6239"/>
    <lineage>
        <taxon>Eukaryota</taxon>
        <taxon>Metazoa</taxon>
        <taxon>Ecdysozoa</taxon>
        <taxon>Nematoda</taxon>
        <taxon>Chromadorea</taxon>
        <taxon>Rhabditida</taxon>
        <taxon>Rhabditina</taxon>
        <taxon>Rhabditomorpha</taxon>
        <taxon>Rhabditoidea</taxon>
        <taxon>Rhabditidae</taxon>
        <taxon>Peloderinae</taxon>
        <taxon>Caenorhabditis</taxon>
    </lineage>
</organism>
<evidence type="ECO:0000256" key="5">
    <source>
        <dbReference type="ARBA" id="ARBA00022833"/>
    </source>
</evidence>
<comment type="subcellular location">
    <subcellularLocation>
        <location evidence="1">Membrane</location>
        <topology evidence="1">Multi-pass membrane protein</topology>
    </subcellularLocation>
</comment>
<dbReference type="WormBase" id="M110.3">
    <property type="protein sequence ID" value="CE02276"/>
    <property type="gene ID" value="WBGene00010913"/>
</dbReference>
<keyword evidence="4" id="KW-0863">Zinc-finger</keyword>
<dbReference type="GO" id="GO:0016020">
    <property type="term" value="C:membrane"/>
    <property type="evidence" value="ECO:0007669"/>
    <property type="project" value="UniProtKB-SubCell"/>
</dbReference>
<evidence type="ECO:0000256" key="9">
    <source>
        <dbReference type="ARBA" id="ARBA00043044"/>
    </source>
</evidence>
<evidence type="ECO:0000259" key="12">
    <source>
        <dbReference type="PROSITE" id="PS51292"/>
    </source>
</evidence>
<keyword evidence="7" id="KW-0472">Membrane</keyword>
<dbReference type="InParanoid" id="Q21530"/>
<protein>
    <recommendedName>
        <fullName evidence="8">E3 ubiquitin-protein ligase MARCHF5</fullName>
    </recommendedName>
    <alternativeName>
        <fullName evidence="10">Membrane-associated RING finger protein 5</fullName>
    </alternativeName>
    <alternativeName>
        <fullName evidence="9">Membrane-associated RING-CH protein V</fullName>
    </alternativeName>
    <alternativeName>
        <fullName evidence="11">RING-type E3 ubiquitin transferase MARCHF5</fullName>
    </alternativeName>
</protein>
<dbReference type="Bgee" id="WBGene00010913">
    <property type="expression patterns" value="Expressed in germ line (C elegans) and 4 other cell types or tissues"/>
</dbReference>
<dbReference type="Proteomes" id="UP000001940">
    <property type="component" value="Chromosome II"/>
</dbReference>
<name>Q21530_CAEEL</name>
<evidence type="ECO:0000256" key="3">
    <source>
        <dbReference type="ARBA" id="ARBA00022723"/>
    </source>
</evidence>
<dbReference type="AlphaFoldDB" id="Q21530"/>
<dbReference type="OrthoDB" id="264354at2759"/>
<dbReference type="PIR" id="T23747">
    <property type="entry name" value="T23747"/>
</dbReference>
<dbReference type="HOGENOM" id="CLU_1476423_0_0_1"/>
<dbReference type="CTD" id="187472"/>
<dbReference type="PaxDb" id="6239-M110.3"/>
<evidence type="ECO:0000256" key="2">
    <source>
        <dbReference type="ARBA" id="ARBA00022692"/>
    </source>
</evidence>
<keyword evidence="2" id="KW-0812">Transmembrane</keyword>
<keyword evidence="14" id="KW-1185">Reference proteome</keyword>
<evidence type="ECO:0000313" key="15">
    <source>
        <dbReference type="WormBase" id="M110.3"/>
    </source>
</evidence>
<accession>Q21530</accession>
<evidence type="ECO:0000313" key="13">
    <source>
        <dbReference type="EMBL" id="CAA90260.1"/>
    </source>
</evidence>
<keyword evidence="5" id="KW-0862">Zinc</keyword>
<evidence type="ECO:0000256" key="10">
    <source>
        <dbReference type="ARBA" id="ARBA00043185"/>
    </source>
</evidence>
<dbReference type="PhylomeDB" id="Q21530"/>
<gene>
    <name evidence="13" type="ORF">CELE_M110.3</name>
    <name evidence="13 15" type="ORF">M110.3</name>
</gene>